<sequence length="185" mass="19463">MFSSVARKVVKIRAARRGICAIGTKLSGVTLQPARSWDDGAADGFAGKSLAEVFGGKKVVLFALPGAFTGVCELGHVPSFAKNVEAFKSKGVDDIVCVSVNDPYTMHAWSKLMGADGISFYGDTEAKFTELVGETRDLNVAALGPGLRSNRYSLLLDDGVVVQAFVEDSPGDLKVSDGDTMLAAL</sequence>
<dbReference type="GO" id="GO:0008379">
    <property type="term" value="F:thioredoxin peroxidase activity"/>
    <property type="evidence" value="ECO:0007669"/>
    <property type="project" value="InterPro"/>
</dbReference>
<dbReference type="InterPro" id="IPR013766">
    <property type="entry name" value="Thioredoxin_domain"/>
</dbReference>
<dbReference type="EMBL" id="JAQMWT010000322">
    <property type="protein sequence ID" value="KAJ8604800.1"/>
    <property type="molecule type" value="Genomic_DNA"/>
</dbReference>
<feature type="active site" description="Cysteine sulfenic acid (-SOH) intermediate" evidence="5">
    <location>
        <position position="72"/>
    </location>
</feature>
<evidence type="ECO:0000313" key="9">
    <source>
        <dbReference type="Proteomes" id="UP001230188"/>
    </source>
</evidence>
<keyword evidence="6" id="KW-0676">Redox-active center</keyword>
<keyword evidence="3 6" id="KW-0049">Antioxidant</keyword>
<evidence type="ECO:0000256" key="5">
    <source>
        <dbReference type="PIRSR" id="PIRSR637944-1"/>
    </source>
</evidence>
<dbReference type="PROSITE" id="PS51352">
    <property type="entry name" value="THIOREDOXIN_2"/>
    <property type="match status" value="1"/>
</dbReference>
<evidence type="ECO:0000256" key="3">
    <source>
        <dbReference type="ARBA" id="ARBA00022862"/>
    </source>
</evidence>
<keyword evidence="4 6" id="KW-0560">Oxidoreductase</keyword>
<dbReference type="GO" id="GO:0042744">
    <property type="term" value="P:hydrogen peroxide catabolic process"/>
    <property type="evidence" value="ECO:0007669"/>
    <property type="project" value="TreeGrafter"/>
</dbReference>
<evidence type="ECO:0000256" key="2">
    <source>
        <dbReference type="ARBA" id="ARBA00022559"/>
    </source>
</evidence>
<protein>
    <recommendedName>
        <fullName evidence="7">Thioredoxin domain-containing protein</fullName>
    </recommendedName>
</protein>
<keyword evidence="2 6" id="KW-0575">Peroxidase</keyword>
<dbReference type="GO" id="GO:0045454">
    <property type="term" value="P:cell redox homeostasis"/>
    <property type="evidence" value="ECO:0007669"/>
    <property type="project" value="TreeGrafter"/>
</dbReference>
<dbReference type="AlphaFoldDB" id="A0AAD7UFP9"/>
<dbReference type="InterPro" id="IPR037944">
    <property type="entry name" value="PRX5-like"/>
</dbReference>
<dbReference type="PANTHER" id="PTHR10430:SF34">
    <property type="entry name" value="PEROXIREDOXIN-2F, MITOCHONDRIAL"/>
    <property type="match status" value="1"/>
</dbReference>
<dbReference type="Pfam" id="PF08534">
    <property type="entry name" value="Redoxin"/>
    <property type="match status" value="1"/>
</dbReference>
<dbReference type="PANTHER" id="PTHR10430">
    <property type="entry name" value="PEROXIREDOXIN"/>
    <property type="match status" value="1"/>
</dbReference>
<reference evidence="8" key="1">
    <citation type="submission" date="2023-01" db="EMBL/GenBank/DDBJ databases">
        <title>Metagenome sequencing of chrysophaentin producing Chrysophaeum taylorii.</title>
        <authorList>
            <person name="Davison J."/>
            <person name="Bewley C."/>
        </authorList>
    </citation>
    <scope>NUCLEOTIDE SEQUENCE</scope>
    <source>
        <strain evidence="8">NIES-1699</strain>
    </source>
</reference>
<evidence type="ECO:0000259" key="7">
    <source>
        <dbReference type="PROSITE" id="PS51352"/>
    </source>
</evidence>
<dbReference type="Gene3D" id="3.40.30.10">
    <property type="entry name" value="Glutaredoxin"/>
    <property type="match status" value="1"/>
</dbReference>
<accession>A0AAD7UFP9</accession>
<feature type="domain" description="Thioredoxin" evidence="7">
    <location>
        <begin position="20"/>
        <end position="185"/>
    </location>
</feature>
<comment type="function">
    <text evidence="6">Thiol-specific peroxidase that catalyzes the reduction of hydrogen peroxide and organic hydroperoxides to water and alcohols, respectively. Plays a role in cell protection against oxidative stress by detoxifying peroxides.</text>
</comment>
<evidence type="ECO:0000313" key="8">
    <source>
        <dbReference type="EMBL" id="KAJ8604800.1"/>
    </source>
</evidence>
<evidence type="ECO:0000256" key="4">
    <source>
        <dbReference type="ARBA" id="ARBA00023002"/>
    </source>
</evidence>
<dbReference type="SUPFAM" id="SSF52833">
    <property type="entry name" value="Thioredoxin-like"/>
    <property type="match status" value="1"/>
</dbReference>
<dbReference type="GO" id="GO:0034599">
    <property type="term" value="P:cellular response to oxidative stress"/>
    <property type="evidence" value="ECO:0007669"/>
    <property type="project" value="InterPro"/>
</dbReference>
<dbReference type="GO" id="GO:0005739">
    <property type="term" value="C:mitochondrion"/>
    <property type="evidence" value="ECO:0007669"/>
    <property type="project" value="TreeGrafter"/>
</dbReference>
<dbReference type="InterPro" id="IPR036249">
    <property type="entry name" value="Thioredoxin-like_sf"/>
</dbReference>
<evidence type="ECO:0000256" key="6">
    <source>
        <dbReference type="RuleBase" id="RU366011"/>
    </source>
</evidence>
<proteinExistence type="inferred from homology"/>
<evidence type="ECO:0000256" key="1">
    <source>
        <dbReference type="ARBA" id="ARBA00010505"/>
    </source>
</evidence>
<comment type="similarity">
    <text evidence="1 6">Belongs to the peroxiredoxin family. Prx5 subfamily.</text>
</comment>
<dbReference type="CDD" id="cd03013">
    <property type="entry name" value="PRX5_like"/>
    <property type="match status" value="1"/>
</dbReference>
<comment type="caution">
    <text evidence="8">The sequence shown here is derived from an EMBL/GenBank/DDBJ whole genome shotgun (WGS) entry which is preliminary data.</text>
</comment>
<name>A0AAD7UFP9_9STRA</name>
<dbReference type="Proteomes" id="UP001230188">
    <property type="component" value="Unassembled WGS sequence"/>
</dbReference>
<dbReference type="InterPro" id="IPR013740">
    <property type="entry name" value="Redoxin"/>
</dbReference>
<gene>
    <name evidence="8" type="ORF">CTAYLR_001076</name>
</gene>
<organism evidence="8 9">
    <name type="scientific">Chrysophaeum taylorii</name>
    <dbReference type="NCBI Taxonomy" id="2483200"/>
    <lineage>
        <taxon>Eukaryota</taxon>
        <taxon>Sar</taxon>
        <taxon>Stramenopiles</taxon>
        <taxon>Ochrophyta</taxon>
        <taxon>Pelagophyceae</taxon>
        <taxon>Pelagomonadales</taxon>
        <taxon>Pelagomonadaceae</taxon>
        <taxon>Chrysophaeum</taxon>
    </lineage>
</organism>
<keyword evidence="9" id="KW-1185">Reference proteome</keyword>